<protein>
    <recommendedName>
        <fullName evidence="5">Zinc finger DksA/TraR C4-type domain-containing protein</fullName>
    </recommendedName>
</protein>
<sequence length="122" mass="13990">MAFEKYKSILLEEKAKLERELSQIARKNPDPEKPGEWDVKAPEMNTMVSDQSELADMFEELETQTGLEMQLEERFKAVIAALDRIENGTYGKCSEGREDIEEKRLEANPLATTCINHSKKII</sequence>
<dbReference type="PANTHER" id="PTHR33823">
    <property type="entry name" value="RNA POLYMERASE-BINDING TRANSCRIPTION FACTOR DKSA-RELATED"/>
    <property type="match status" value="1"/>
</dbReference>
<gene>
    <name evidence="6" type="ORF">A3B18_03600</name>
</gene>
<keyword evidence="3" id="KW-0862">Zinc</keyword>
<dbReference type="AlphaFoldDB" id="A0A1F5X3I6"/>
<keyword evidence="1" id="KW-0479">Metal-binding</keyword>
<feature type="zinc finger region" description="dksA C4-type" evidence="4">
    <location>
        <begin position="93"/>
        <end position="117"/>
    </location>
</feature>
<evidence type="ECO:0000256" key="2">
    <source>
        <dbReference type="ARBA" id="ARBA00022771"/>
    </source>
</evidence>
<dbReference type="InterPro" id="IPR000962">
    <property type="entry name" value="Znf_DskA_TraR"/>
</dbReference>
<proteinExistence type="predicted"/>
<name>A0A1F5X3I6_9BACT</name>
<dbReference type="Proteomes" id="UP000178684">
    <property type="component" value="Unassembled WGS sequence"/>
</dbReference>
<evidence type="ECO:0000256" key="1">
    <source>
        <dbReference type="ARBA" id="ARBA00022723"/>
    </source>
</evidence>
<comment type="caution">
    <text evidence="6">The sequence shown here is derived from an EMBL/GenBank/DDBJ whole genome shotgun (WGS) entry which is preliminary data.</text>
</comment>
<evidence type="ECO:0000259" key="5">
    <source>
        <dbReference type="Pfam" id="PF01258"/>
    </source>
</evidence>
<reference evidence="6 7" key="1">
    <citation type="journal article" date="2016" name="Nat. Commun.">
        <title>Thousands of microbial genomes shed light on interconnected biogeochemical processes in an aquifer system.</title>
        <authorList>
            <person name="Anantharaman K."/>
            <person name="Brown C.T."/>
            <person name="Hug L.A."/>
            <person name="Sharon I."/>
            <person name="Castelle C.J."/>
            <person name="Probst A.J."/>
            <person name="Thomas B.C."/>
            <person name="Singh A."/>
            <person name="Wilkins M.J."/>
            <person name="Karaoz U."/>
            <person name="Brodie E.L."/>
            <person name="Williams K.H."/>
            <person name="Hubbard S.S."/>
            <person name="Banfield J.F."/>
        </authorList>
    </citation>
    <scope>NUCLEOTIDE SEQUENCE [LARGE SCALE GENOMIC DNA]</scope>
</reference>
<keyword evidence="2" id="KW-0863">Zinc-finger</keyword>
<accession>A0A1F5X3I6</accession>
<evidence type="ECO:0000313" key="7">
    <source>
        <dbReference type="Proteomes" id="UP000178684"/>
    </source>
</evidence>
<feature type="domain" description="Zinc finger DksA/TraR C4-type" evidence="5">
    <location>
        <begin position="88"/>
        <end position="116"/>
    </location>
</feature>
<evidence type="ECO:0000256" key="3">
    <source>
        <dbReference type="ARBA" id="ARBA00022833"/>
    </source>
</evidence>
<organism evidence="6 7">
    <name type="scientific">Candidatus Giovannonibacteria bacterium RIFCSPLOWO2_01_FULL_46_13</name>
    <dbReference type="NCBI Taxonomy" id="1798352"/>
    <lineage>
        <taxon>Bacteria</taxon>
        <taxon>Candidatus Giovannoniibacteriota</taxon>
    </lineage>
</organism>
<evidence type="ECO:0000256" key="4">
    <source>
        <dbReference type="PROSITE-ProRule" id="PRU00510"/>
    </source>
</evidence>
<dbReference type="Gene3D" id="1.20.120.910">
    <property type="entry name" value="DksA, coiled-coil domain"/>
    <property type="match status" value="1"/>
</dbReference>
<dbReference type="PROSITE" id="PS51128">
    <property type="entry name" value="ZF_DKSA_2"/>
    <property type="match status" value="1"/>
</dbReference>
<evidence type="ECO:0000313" key="6">
    <source>
        <dbReference type="EMBL" id="OGF82403.1"/>
    </source>
</evidence>
<dbReference type="Pfam" id="PF01258">
    <property type="entry name" value="zf-dskA_traR"/>
    <property type="match status" value="1"/>
</dbReference>
<dbReference type="EMBL" id="MFIE01000019">
    <property type="protein sequence ID" value="OGF82403.1"/>
    <property type="molecule type" value="Genomic_DNA"/>
</dbReference>
<dbReference type="GO" id="GO:0008270">
    <property type="term" value="F:zinc ion binding"/>
    <property type="evidence" value="ECO:0007669"/>
    <property type="project" value="UniProtKB-KW"/>
</dbReference>